<reference evidence="2 3" key="1">
    <citation type="submission" date="2019-09" db="EMBL/GenBank/DDBJ databases">
        <authorList>
            <person name="Dittami M. S."/>
        </authorList>
    </citation>
    <scope>NUCLEOTIDE SEQUENCE [LARGE SCALE GENOMIC DNA]</scope>
    <source>
        <strain evidence="2">SPHINGO391</strain>
    </source>
</reference>
<name>A0A5E8AKE5_9SPHN</name>
<evidence type="ECO:0000256" key="1">
    <source>
        <dbReference type="SAM" id="Phobius"/>
    </source>
</evidence>
<dbReference type="EMBL" id="CABVLI010000048">
    <property type="protein sequence ID" value="VVT31603.1"/>
    <property type="molecule type" value="Genomic_DNA"/>
</dbReference>
<feature type="transmembrane region" description="Helical" evidence="1">
    <location>
        <begin position="54"/>
        <end position="72"/>
    </location>
</feature>
<dbReference type="Proteomes" id="UP000326857">
    <property type="component" value="Unassembled WGS sequence"/>
</dbReference>
<feature type="transmembrane region" description="Helical" evidence="1">
    <location>
        <begin position="12"/>
        <end position="34"/>
    </location>
</feature>
<evidence type="ECO:0000313" key="3">
    <source>
        <dbReference type="Proteomes" id="UP000326857"/>
    </source>
</evidence>
<accession>A0A5E8AKE5</accession>
<organism evidence="2 3">
    <name type="scientific">Sphingomonas aurantiaca</name>
    <dbReference type="NCBI Taxonomy" id="185949"/>
    <lineage>
        <taxon>Bacteria</taxon>
        <taxon>Pseudomonadati</taxon>
        <taxon>Pseudomonadota</taxon>
        <taxon>Alphaproteobacteria</taxon>
        <taxon>Sphingomonadales</taxon>
        <taxon>Sphingomonadaceae</taxon>
        <taxon>Sphingomonas</taxon>
    </lineage>
</organism>
<sequence length="112" mass="11850">MRPVLEPGSPAAVTLGRWGMAVSLVIGAVLVGRVIRNFPYLLPNRLPGLVLYELGPGLAVALAIGAAVTITRENGPRLGELTRLALFVLAAIVAGVVVLVWEFAEILQGQWI</sequence>
<dbReference type="AlphaFoldDB" id="A0A5E8AKE5"/>
<proteinExistence type="predicted"/>
<keyword evidence="1" id="KW-1133">Transmembrane helix</keyword>
<feature type="transmembrane region" description="Helical" evidence="1">
    <location>
        <begin position="84"/>
        <end position="104"/>
    </location>
</feature>
<keyword evidence="1" id="KW-0472">Membrane</keyword>
<keyword evidence="1" id="KW-0812">Transmembrane</keyword>
<protein>
    <submittedName>
        <fullName evidence="2">Uncharacterized protein</fullName>
    </submittedName>
</protein>
<evidence type="ECO:0000313" key="2">
    <source>
        <dbReference type="EMBL" id="VVT31603.1"/>
    </source>
</evidence>
<gene>
    <name evidence="2" type="ORF">SPHINGO391_520201</name>
</gene>